<feature type="region of interest" description="Disordered" evidence="1">
    <location>
        <begin position="1"/>
        <end position="80"/>
    </location>
</feature>
<feature type="compositionally biased region" description="Pro residues" evidence="1">
    <location>
        <begin position="59"/>
        <end position="69"/>
    </location>
</feature>
<protein>
    <submittedName>
        <fullName evidence="2">Uncharacterized protein</fullName>
    </submittedName>
</protein>
<feature type="region of interest" description="Disordered" evidence="1">
    <location>
        <begin position="229"/>
        <end position="259"/>
    </location>
</feature>
<accession>A0A1M2VXM2</accession>
<gene>
    <name evidence="2" type="ORF">TRAPUB_11091</name>
</gene>
<reference evidence="2 3" key="1">
    <citation type="submission" date="2016-10" db="EMBL/GenBank/DDBJ databases">
        <title>Genome sequence of the basidiomycete white-rot fungus Trametes pubescens.</title>
        <authorList>
            <person name="Makela M.R."/>
            <person name="Granchi Z."/>
            <person name="Peng M."/>
            <person name="De Vries R.P."/>
            <person name="Grigoriev I."/>
            <person name="Riley R."/>
            <person name="Hilden K."/>
        </authorList>
    </citation>
    <scope>NUCLEOTIDE SEQUENCE [LARGE SCALE GENOMIC DNA]</scope>
    <source>
        <strain evidence="2 3">FBCC735</strain>
    </source>
</reference>
<evidence type="ECO:0000256" key="1">
    <source>
        <dbReference type="SAM" id="MobiDB-lite"/>
    </source>
</evidence>
<feature type="region of interest" description="Disordered" evidence="1">
    <location>
        <begin position="120"/>
        <end position="186"/>
    </location>
</feature>
<sequence length="259" mass="26317">MVATTSASVAGPSGTAGNADADTDSEPDAVAAPSGKTDDADADADADAEPGSPAEVRPPSSPAPPPTIATPPGLEGAIPFSPSWAHIEVRREVRFLCDSDVDVKPLLQPAFVAPELVYSKGGSRRRKGTRAADSDAAAPTSAKKAARRGTARRPTVGARDASGSARAASGSRGRGASGSRSGDQDALADLSHEAQVAVLAIRAEREAQVARRGVIDRIIANLDEQERELLGAADDEGGEGMVARSDGSDAEDEGGDDDE</sequence>
<organism evidence="2 3">
    <name type="scientific">Trametes pubescens</name>
    <name type="common">White-rot fungus</name>
    <dbReference type="NCBI Taxonomy" id="154538"/>
    <lineage>
        <taxon>Eukaryota</taxon>
        <taxon>Fungi</taxon>
        <taxon>Dikarya</taxon>
        <taxon>Basidiomycota</taxon>
        <taxon>Agaricomycotina</taxon>
        <taxon>Agaricomycetes</taxon>
        <taxon>Polyporales</taxon>
        <taxon>Polyporaceae</taxon>
        <taxon>Trametes</taxon>
    </lineage>
</organism>
<proteinExistence type="predicted"/>
<dbReference type="AlphaFoldDB" id="A0A1M2VXM2"/>
<dbReference type="OrthoDB" id="10592262at2759"/>
<evidence type="ECO:0000313" key="3">
    <source>
        <dbReference type="Proteomes" id="UP000184267"/>
    </source>
</evidence>
<comment type="caution">
    <text evidence="2">The sequence shown here is derived from an EMBL/GenBank/DDBJ whole genome shotgun (WGS) entry which is preliminary data.</text>
</comment>
<dbReference type="EMBL" id="MNAD01000492">
    <property type="protein sequence ID" value="OJT12361.1"/>
    <property type="molecule type" value="Genomic_DNA"/>
</dbReference>
<name>A0A1M2VXM2_TRAPU</name>
<feature type="compositionally biased region" description="Acidic residues" evidence="1">
    <location>
        <begin position="248"/>
        <end position="259"/>
    </location>
</feature>
<evidence type="ECO:0000313" key="2">
    <source>
        <dbReference type="EMBL" id="OJT12361.1"/>
    </source>
</evidence>
<dbReference type="OMA" id="PSWAHIE"/>
<feature type="compositionally biased region" description="Low complexity" evidence="1">
    <location>
        <begin position="134"/>
        <end position="143"/>
    </location>
</feature>
<feature type="compositionally biased region" description="Low complexity" evidence="1">
    <location>
        <begin position="152"/>
        <end position="171"/>
    </location>
</feature>
<dbReference type="Proteomes" id="UP000184267">
    <property type="component" value="Unassembled WGS sequence"/>
</dbReference>
<keyword evidence="3" id="KW-1185">Reference proteome</keyword>